<dbReference type="Gene3D" id="2.130.10.10">
    <property type="entry name" value="YVTN repeat-like/Quinoprotein amine dehydrogenase"/>
    <property type="match status" value="3"/>
</dbReference>
<dbReference type="Gene3D" id="3.30.565.10">
    <property type="entry name" value="Histidine kinase-like ATPase, C-terminal domain"/>
    <property type="match status" value="1"/>
</dbReference>
<dbReference type="Gene3D" id="3.40.50.2300">
    <property type="match status" value="1"/>
</dbReference>
<dbReference type="SMART" id="SM00387">
    <property type="entry name" value="HATPase_c"/>
    <property type="match status" value="1"/>
</dbReference>
<evidence type="ECO:0000259" key="8">
    <source>
        <dbReference type="PROSITE" id="PS50109"/>
    </source>
</evidence>
<dbReference type="CDD" id="cd16922">
    <property type="entry name" value="HATPase_EvgS-ArcB-TorS-like"/>
    <property type="match status" value="1"/>
</dbReference>
<dbReference type="PROSITE" id="PS50109">
    <property type="entry name" value="HIS_KIN"/>
    <property type="match status" value="1"/>
</dbReference>
<feature type="modified residue" description="4-aspartylphosphate" evidence="5">
    <location>
        <position position="1105"/>
    </location>
</feature>
<evidence type="ECO:0000256" key="4">
    <source>
        <dbReference type="ARBA" id="ARBA00023012"/>
    </source>
</evidence>
<evidence type="ECO:0000256" key="2">
    <source>
        <dbReference type="ARBA" id="ARBA00012438"/>
    </source>
</evidence>
<dbReference type="Pfam" id="PF00072">
    <property type="entry name" value="Response_reg"/>
    <property type="match status" value="1"/>
</dbReference>
<dbReference type="EMBL" id="BMFO01000002">
    <property type="protein sequence ID" value="GGF90445.1"/>
    <property type="molecule type" value="Genomic_DNA"/>
</dbReference>
<organism evidence="10 11">
    <name type="scientific">Arenimonas maotaiensis</name>
    <dbReference type="NCBI Taxonomy" id="1446479"/>
    <lineage>
        <taxon>Bacteria</taxon>
        <taxon>Pseudomonadati</taxon>
        <taxon>Pseudomonadota</taxon>
        <taxon>Gammaproteobacteria</taxon>
        <taxon>Lysobacterales</taxon>
        <taxon>Lysobacteraceae</taxon>
        <taxon>Arenimonas</taxon>
    </lineage>
</organism>
<feature type="signal peptide" evidence="7">
    <location>
        <begin position="1"/>
        <end position="21"/>
    </location>
</feature>
<comment type="catalytic activity">
    <reaction evidence="1">
        <text>ATP + protein L-histidine = ADP + protein N-phospho-L-histidine.</text>
        <dbReference type="EC" id="2.7.13.3"/>
    </reaction>
</comment>
<keyword evidence="7" id="KW-0732">Signal</keyword>
<evidence type="ECO:0000313" key="11">
    <source>
        <dbReference type="Proteomes" id="UP000632858"/>
    </source>
</evidence>
<sequence length="1171" mass="127479">MFRHWLLAFALCCASVLPSAAQVPAQSQFRYLGVQDGLPNPLIHAIDQDREGYLWVGTKDGLARFDGGQFKVYRHTPGDDRSLPANSVTVLHVDARNRIWVGVEGFGLYRMDDDHNGFTAVPLLKDESALDIWAIASDAQGAVWFGTFGNGLFRMAPDGAIRHFLPTPGQPGLPDENVLSLAFDAKGTLWIATSSGIVQWRDGRFIAFDNSRLSSPVVLNLMPDPDFGMWIATRSGLNLAGPDGGVQVPEWSAQLSEARVMGVLADTDGSRVFMARRGLNRLSGGRIEQLYPGDLFVAAFRDRSGGFWFGGEKGLLRQPAAWRNFSAIPVGGKQPGTLRNTRIRNYLDLGDGSFLISGNSDRIDRYWPRDGRLQPFPLPSSPDAPAMVDTMIKDSQGRIWLGGDRANGNGLWRFDPRDRSLRAWHSDSPADATLLGPTKHLWQTPDGTVWVAYYGGGLQARDPDSGKVLVDITPKSGHGLRFPDTEGLFTGPDGQLWLVGGEGVLRWDPKTKRLLPVSGAPDERVYSALLTAPDTLWLGRLGVLEVYRWRDGALHRADAVDAGDGLPAVEPSGMAAGRNGELWITSQRGLIRYDLRKRRVRVYGIGDGLPGQEFADRPPYLGADGRAFALSPSALVLFQPNRLAAAGEPPHLVIEQAAVRRGEDQLLLDHRARIVLEPGDRDFSVDALLLAFDDAATHRFRSRLSGYDPDWVEMGVSGKRSFSRLPAGDYRLEVIAAGADGEWSAPTVLHIRVLPPWWMAWWAYVAYAGILVLAVYALVVFNRERLKRRHRLAMEVQERELVLKGSEAKSRFLANLGHEIRTPMTGVLGMTELLLSDPLPEVTRGRVQSIKKAGEHLLRLMNDALDLSKIEAGQLELDIQPFDLQVLLQDVHALLAPVAAAKDLRFDLDIAPGVGQAYLGDSGRIRQILFNLGNNAIKFTAAGSVRVTVTSLSPKGLSIAVTDTGPGMTEEQCARLFQRFMQADGARTAQRFGGSGLGLAISKELAGLMGGDITVVSTPGSGSTFTVNLPLDESAAAAVTGPESAPAPSRAVHARTILLVEDDETILSVVGQLLRADGHVVREACNALEALAQSAQARFDAVFCDVDLPGMDGLELTRVWRAQGMRAPIIALTARTQADAEQQCREAGMDGFLRKPVTGAQLRRALESALS</sequence>
<keyword evidence="6" id="KW-0812">Transmembrane</keyword>
<feature type="chain" id="PRO_5037893195" description="histidine kinase" evidence="7">
    <location>
        <begin position="22"/>
        <end position="1171"/>
    </location>
</feature>
<keyword evidence="6" id="KW-0472">Membrane</keyword>
<protein>
    <recommendedName>
        <fullName evidence="2">histidine kinase</fullName>
        <ecNumber evidence="2">2.7.13.3</ecNumber>
    </recommendedName>
</protein>
<dbReference type="InterPro" id="IPR013783">
    <property type="entry name" value="Ig-like_fold"/>
</dbReference>
<dbReference type="InterPro" id="IPR003594">
    <property type="entry name" value="HATPase_dom"/>
</dbReference>
<dbReference type="SUPFAM" id="SSF52172">
    <property type="entry name" value="CheY-like"/>
    <property type="match status" value="1"/>
</dbReference>
<dbReference type="Gene3D" id="2.60.40.10">
    <property type="entry name" value="Immunoglobulins"/>
    <property type="match status" value="1"/>
</dbReference>
<dbReference type="PROSITE" id="PS50110">
    <property type="entry name" value="RESPONSE_REGULATORY"/>
    <property type="match status" value="1"/>
</dbReference>
<gene>
    <name evidence="10" type="ORF">GCM10010960_10450</name>
</gene>
<keyword evidence="3 5" id="KW-0597">Phosphoprotein</keyword>
<dbReference type="RefSeq" id="WP_188448525.1">
    <property type="nucleotide sequence ID" value="NZ_BMFO01000002.1"/>
</dbReference>
<dbReference type="CDD" id="cd00082">
    <property type="entry name" value="HisKA"/>
    <property type="match status" value="1"/>
</dbReference>
<keyword evidence="6" id="KW-1133">Transmembrane helix</keyword>
<dbReference type="InterPro" id="IPR036097">
    <property type="entry name" value="HisK_dim/P_sf"/>
</dbReference>
<dbReference type="PRINTS" id="PR00344">
    <property type="entry name" value="BCTRLSENSOR"/>
</dbReference>
<dbReference type="Pfam" id="PF02518">
    <property type="entry name" value="HATPase_c"/>
    <property type="match status" value="1"/>
</dbReference>
<dbReference type="FunFam" id="3.30.565.10:FF:000010">
    <property type="entry name" value="Sensor histidine kinase RcsC"/>
    <property type="match status" value="1"/>
</dbReference>
<dbReference type="Pfam" id="PF00512">
    <property type="entry name" value="HisKA"/>
    <property type="match status" value="1"/>
</dbReference>
<dbReference type="SUPFAM" id="SSF47384">
    <property type="entry name" value="Homodimeric domain of signal transducing histidine kinase"/>
    <property type="match status" value="1"/>
</dbReference>
<keyword evidence="11" id="KW-1185">Reference proteome</keyword>
<dbReference type="InterPro" id="IPR011006">
    <property type="entry name" value="CheY-like_superfamily"/>
</dbReference>
<dbReference type="InterPro" id="IPR011110">
    <property type="entry name" value="Reg_prop"/>
</dbReference>
<dbReference type="Proteomes" id="UP000632858">
    <property type="component" value="Unassembled WGS sequence"/>
</dbReference>
<dbReference type="InterPro" id="IPR036890">
    <property type="entry name" value="HATPase_C_sf"/>
</dbReference>
<feature type="transmembrane region" description="Helical" evidence="6">
    <location>
        <begin position="761"/>
        <end position="781"/>
    </location>
</feature>
<dbReference type="InterPro" id="IPR004358">
    <property type="entry name" value="Sig_transdc_His_kin-like_C"/>
</dbReference>
<reference evidence="10" key="2">
    <citation type="submission" date="2020-09" db="EMBL/GenBank/DDBJ databases">
        <authorList>
            <person name="Sun Q."/>
            <person name="Zhou Y."/>
        </authorList>
    </citation>
    <scope>NUCLEOTIDE SEQUENCE</scope>
    <source>
        <strain evidence="10">CGMCC 1.12726</strain>
    </source>
</reference>
<reference evidence="10" key="1">
    <citation type="journal article" date="2014" name="Int. J. Syst. Evol. Microbiol.">
        <title>Complete genome sequence of Corynebacterium casei LMG S-19264T (=DSM 44701T), isolated from a smear-ripened cheese.</title>
        <authorList>
            <consortium name="US DOE Joint Genome Institute (JGI-PGF)"/>
            <person name="Walter F."/>
            <person name="Albersmeier A."/>
            <person name="Kalinowski J."/>
            <person name="Ruckert C."/>
        </authorList>
    </citation>
    <scope>NUCLEOTIDE SEQUENCE</scope>
    <source>
        <strain evidence="10">CGMCC 1.12726</strain>
    </source>
</reference>
<dbReference type="InterPro" id="IPR001789">
    <property type="entry name" value="Sig_transdc_resp-reg_receiver"/>
</dbReference>
<keyword evidence="10" id="KW-0418">Kinase</keyword>
<dbReference type="EC" id="2.7.13.3" evidence="2"/>
<keyword evidence="4" id="KW-0902">Two-component regulatory system</keyword>
<evidence type="ECO:0000256" key="1">
    <source>
        <dbReference type="ARBA" id="ARBA00000085"/>
    </source>
</evidence>
<evidence type="ECO:0000256" key="6">
    <source>
        <dbReference type="SAM" id="Phobius"/>
    </source>
</evidence>
<dbReference type="PANTHER" id="PTHR43547:SF2">
    <property type="entry name" value="HYBRID SIGNAL TRANSDUCTION HISTIDINE KINASE C"/>
    <property type="match status" value="1"/>
</dbReference>
<comment type="caution">
    <text evidence="10">The sequence shown here is derived from an EMBL/GenBank/DDBJ whole genome shotgun (WGS) entry which is preliminary data.</text>
</comment>
<dbReference type="Pfam" id="PF07494">
    <property type="entry name" value="Reg_prop"/>
    <property type="match status" value="2"/>
</dbReference>
<dbReference type="InterPro" id="IPR003661">
    <property type="entry name" value="HisK_dim/P_dom"/>
</dbReference>
<accession>A0A917CMF6</accession>
<evidence type="ECO:0000256" key="7">
    <source>
        <dbReference type="SAM" id="SignalP"/>
    </source>
</evidence>
<dbReference type="GO" id="GO:0000155">
    <property type="term" value="F:phosphorelay sensor kinase activity"/>
    <property type="evidence" value="ECO:0007669"/>
    <property type="project" value="InterPro"/>
</dbReference>
<evidence type="ECO:0000256" key="3">
    <source>
        <dbReference type="ARBA" id="ARBA00022553"/>
    </source>
</evidence>
<feature type="domain" description="Histidine kinase" evidence="8">
    <location>
        <begin position="815"/>
        <end position="1033"/>
    </location>
</feature>
<keyword evidence="10" id="KW-0808">Transferase</keyword>
<proteinExistence type="predicted"/>
<evidence type="ECO:0000259" key="9">
    <source>
        <dbReference type="PROSITE" id="PS50110"/>
    </source>
</evidence>
<dbReference type="Pfam" id="PF07495">
    <property type="entry name" value="Y_Y_Y"/>
    <property type="match status" value="1"/>
</dbReference>
<dbReference type="SUPFAM" id="SSF55874">
    <property type="entry name" value="ATPase domain of HSP90 chaperone/DNA topoisomerase II/histidine kinase"/>
    <property type="match status" value="1"/>
</dbReference>
<feature type="domain" description="Response regulatory" evidence="9">
    <location>
        <begin position="1056"/>
        <end position="1170"/>
    </location>
</feature>
<dbReference type="AlphaFoldDB" id="A0A917CMF6"/>
<evidence type="ECO:0000256" key="5">
    <source>
        <dbReference type="PROSITE-ProRule" id="PRU00169"/>
    </source>
</evidence>
<dbReference type="InterPro" id="IPR005467">
    <property type="entry name" value="His_kinase_dom"/>
</dbReference>
<dbReference type="SMART" id="SM00388">
    <property type="entry name" value="HisKA"/>
    <property type="match status" value="1"/>
</dbReference>
<dbReference type="InterPro" id="IPR015943">
    <property type="entry name" value="WD40/YVTN_repeat-like_dom_sf"/>
</dbReference>
<dbReference type="SMART" id="SM00448">
    <property type="entry name" value="REC"/>
    <property type="match status" value="1"/>
</dbReference>
<dbReference type="InterPro" id="IPR011123">
    <property type="entry name" value="Y_Y_Y"/>
</dbReference>
<evidence type="ECO:0000313" key="10">
    <source>
        <dbReference type="EMBL" id="GGF90445.1"/>
    </source>
</evidence>
<dbReference type="PANTHER" id="PTHR43547">
    <property type="entry name" value="TWO-COMPONENT HISTIDINE KINASE"/>
    <property type="match status" value="1"/>
</dbReference>
<dbReference type="SUPFAM" id="SSF63829">
    <property type="entry name" value="Calcium-dependent phosphotriesterase"/>
    <property type="match status" value="3"/>
</dbReference>
<dbReference type="CDD" id="cd17546">
    <property type="entry name" value="REC_hyHK_CKI1_RcsC-like"/>
    <property type="match status" value="1"/>
</dbReference>
<dbReference type="Gene3D" id="1.10.287.130">
    <property type="match status" value="1"/>
</dbReference>
<name>A0A917CMF6_9GAMM</name>